<dbReference type="Proteomes" id="UP001597111">
    <property type="component" value="Unassembled WGS sequence"/>
</dbReference>
<dbReference type="InterPro" id="IPR011893">
    <property type="entry name" value="Selenoprotein_Rdx-typ"/>
</dbReference>
<organism evidence="2 3">
    <name type="scientific">Halolamina salina</name>
    <dbReference type="NCBI Taxonomy" id="1220023"/>
    <lineage>
        <taxon>Archaea</taxon>
        <taxon>Methanobacteriati</taxon>
        <taxon>Methanobacteriota</taxon>
        <taxon>Stenosarchaea group</taxon>
        <taxon>Halobacteria</taxon>
        <taxon>Halobacteriales</taxon>
        <taxon>Haloferacaceae</taxon>
    </lineage>
</organism>
<keyword evidence="1" id="KW-0676">Redox-active center</keyword>
<dbReference type="InterPro" id="IPR036249">
    <property type="entry name" value="Thioredoxin-like_sf"/>
</dbReference>
<dbReference type="EMBL" id="JBHUDH010000046">
    <property type="protein sequence ID" value="MFD1525757.1"/>
    <property type="molecule type" value="Genomic_DNA"/>
</dbReference>
<reference evidence="2 3" key="1">
    <citation type="journal article" date="2019" name="Int. J. Syst. Evol. Microbiol.">
        <title>The Global Catalogue of Microorganisms (GCM) 10K type strain sequencing project: providing services to taxonomists for standard genome sequencing and annotation.</title>
        <authorList>
            <consortium name="The Broad Institute Genomics Platform"/>
            <consortium name="The Broad Institute Genome Sequencing Center for Infectious Disease"/>
            <person name="Wu L."/>
            <person name="Ma J."/>
        </authorList>
    </citation>
    <scope>NUCLEOTIDE SEQUENCE [LARGE SCALE GENOMIC DNA]</scope>
    <source>
        <strain evidence="2 3">CGMCC 1.12285</strain>
    </source>
</reference>
<accession>A0ABD6B5M3</accession>
<dbReference type="Gene3D" id="3.40.30.10">
    <property type="entry name" value="Glutaredoxin"/>
    <property type="match status" value="1"/>
</dbReference>
<proteinExistence type="predicted"/>
<dbReference type="Pfam" id="PF10262">
    <property type="entry name" value="Rdx"/>
    <property type="match status" value="1"/>
</dbReference>
<dbReference type="AlphaFoldDB" id="A0ABD6B5M3"/>
<dbReference type="RefSeq" id="WP_379818233.1">
    <property type="nucleotide sequence ID" value="NZ_JBHUDH010000046.1"/>
</dbReference>
<evidence type="ECO:0000313" key="3">
    <source>
        <dbReference type="Proteomes" id="UP001597111"/>
    </source>
</evidence>
<evidence type="ECO:0000256" key="1">
    <source>
        <dbReference type="ARBA" id="ARBA00023284"/>
    </source>
</evidence>
<protein>
    <submittedName>
        <fullName evidence="2">SelT/SelW/SelH family protein</fullName>
    </submittedName>
</protein>
<dbReference type="NCBIfam" id="TIGR02174">
    <property type="entry name" value="CXXU_selWTH"/>
    <property type="match status" value="1"/>
</dbReference>
<evidence type="ECO:0000313" key="2">
    <source>
        <dbReference type="EMBL" id="MFD1525757.1"/>
    </source>
</evidence>
<name>A0ABD6B5M3_9EURY</name>
<dbReference type="SUPFAM" id="SSF52833">
    <property type="entry name" value="Thioredoxin-like"/>
    <property type="match status" value="1"/>
</dbReference>
<sequence>MTSVEIEYCVPCGHRDRAQDLQGAILEEYGLQVDRVSLVTGDGGVFQVRVDGDGVFDIDEDEYDADEIVESVGEYVN</sequence>
<gene>
    <name evidence="2" type="ORF">ACFR9S_05470</name>
</gene>
<keyword evidence="3" id="KW-1185">Reference proteome</keyword>
<comment type="caution">
    <text evidence="2">The sequence shown here is derived from an EMBL/GenBank/DDBJ whole genome shotgun (WGS) entry which is preliminary data.</text>
</comment>